<evidence type="ECO:0000313" key="1">
    <source>
        <dbReference type="EMBL" id="CAG9952496.1"/>
    </source>
</evidence>
<sequence length="101" mass="10858">MRRPAALYMLSGKDTAYEVLLFDLSGMMTEPSDVLPLSKLRLYGDVRVDEDDAVIIVMRGKDGEDGEVRQVVASRACVSTSSSAPNGKLLACIGLVPTNIP</sequence>
<reference evidence="1" key="1">
    <citation type="submission" date="2020-04" db="EMBL/GenBank/DDBJ databases">
        <authorList>
            <person name="Broberg M."/>
        </authorList>
    </citation>
    <scope>NUCLEOTIDE SEQUENCE</scope>
</reference>
<dbReference type="Proteomes" id="UP000836387">
    <property type="component" value="Unassembled WGS sequence"/>
</dbReference>
<accession>A0ACA9UGK3</accession>
<keyword evidence="2" id="KW-1185">Reference proteome</keyword>
<protein>
    <submittedName>
        <fullName evidence="1">Uncharacterized protein</fullName>
    </submittedName>
</protein>
<dbReference type="EMBL" id="CADEHS020000494">
    <property type="protein sequence ID" value="CAG9952496.1"/>
    <property type="molecule type" value="Genomic_DNA"/>
</dbReference>
<evidence type="ECO:0000313" key="2">
    <source>
        <dbReference type="Proteomes" id="UP000836387"/>
    </source>
</evidence>
<proteinExistence type="predicted"/>
<comment type="caution">
    <text evidence="1">The sequence shown here is derived from an EMBL/GenBank/DDBJ whole genome shotgun (WGS) entry which is preliminary data.</text>
</comment>
<gene>
    <name evidence="1" type="ORF">CRV2_00017749</name>
</gene>
<organism evidence="1 2">
    <name type="scientific">Clonostachys rosea f. rosea IK726</name>
    <dbReference type="NCBI Taxonomy" id="1349383"/>
    <lineage>
        <taxon>Eukaryota</taxon>
        <taxon>Fungi</taxon>
        <taxon>Dikarya</taxon>
        <taxon>Ascomycota</taxon>
        <taxon>Pezizomycotina</taxon>
        <taxon>Sordariomycetes</taxon>
        <taxon>Hypocreomycetidae</taxon>
        <taxon>Hypocreales</taxon>
        <taxon>Bionectriaceae</taxon>
        <taxon>Clonostachys</taxon>
    </lineage>
</organism>
<name>A0ACA9UGK3_BIOOC</name>
<reference evidence="1" key="2">
    <citation type="submission" date="2021-10" db="EMBL/GenBank/DDBJ databases">
        <authorList>
            <person name="Piombo E."/>
        </authorList>
    </citation>
    <scope>NUCLEOTIDE SEQUENCE</scope>
</reference>